<evidence type="ECO:0000259" key="1">
    <source>
        <dbReference type="Pfam" id="PF07287"/>
    </source>
</evidence>
<name>A0A3E2GV40_SCYLI</name>
<organism evidence="3 4">
    <name type="scientific">Scytalidium lignicola</name>
    <name type="common">Hyphomycete</name>
    <dbReference type="NCBI Taxonomy" id="5539"/>
    <lineage>
        <taxon>Eukaryota</taxon>
        <taxon>Fungi</taxon>
        <taxon>Dikarya</taxon>
        <taxon>Ascomycota</taxon>
        <taxon>Pezizomycotina</taxon>
        <taxon>Leotiomycetes</taxon>
        <taxon>Leotiomycetes incertae sedis</taxon>
        <taxon>Scytalidium</taxon>
    </lineage>
</organism>
<sequence>MAPSAIIDTNGGGPAPRLCNIVTPVGMCGYGFEDDQTINALEELTQDASPTAIILDSGSTDSGPSKLALGTMTCPRDSYVRDLNKLLGYVHKYKVPLITSSAGGDGTNQHVDEYLKIIQELSERPENKAWKFKILVIYSEIDKDLVIKKIEKGQIAGCGKSVPALTVKNVEQTRAIVAQMGAEPFLQAMAANPDFDIIIGGRAYDPSPYIAFASYHALKNKNASLLSLGPEVLGAFAHMGKIMECGGLCATPKSVSARTTIYQDYSFDIQPLDPAAKCTVLSVAAHTLYENSRPDILYGPGGYLDLTKSSYQELPDGISVRVRGSIYHSTASQGVPYTVKLEGSTVSGYRTLMIGSFRDPIMIPWIHEFLEQCKRQVAIQHTHITKHWDICWHVYGSTPDGPPPQEVLLVAEVLADTQALATSLASSARVCCAHGAYPGQKATAGNFAMGIGGQFELQTGECAEFSVYHLMPIEEGQEGASEVGSNNNCLFHWKKVVMGKGEARAESNGATTNGHTVPSTSNVKAKTKAVSHAAPAPVKSTTPPSRLVDVARVVRSKNAGPFEITLDVMFDNAEVYQAVKRSDLLSGVVIAKLYNLSPDQVIWSGFFDVALAFKATLPRMRDGKPASSGSFREDDVHGSQQYVRLMEVKLTDALLQELKQLGVY</sequence>
<dbReference type="EMBL" id="NCSJ02000422">
    <property type="protein sequence ID" value="RFU24633.1"/>
    <property type="molecule type" value="Genomic_DNA"/>
</dbReference>
<feature type="domain" description="Acyclic terpene utilisation N-terminal" evidence="1">
    <location>
        <begin position="46"/>
        <end position="439"/>
    </location>
</feature>
<proteinExistence type="predicted"/>
<dbReference type="Pfam" id="PF14330">
    <property type="entry name" value="DUF4387"/>
    <property type="match status" value="1"/>
</dbReference>
<gene>
    <name evidence="3" type="ORF">B7463_g11709</name>
</gene>
<dbReference type="AlphaFoldDB" id="A0A3E2GV40"/>
<accession>A0A3E2GV40</accession>
<dbReference type="STRING" id="5539.A0A3E2GV40"/>
<dbReference type="Pfam" id="PF07287">
    <property type="entry name" value="AtuA"/>
    <property type="match status" value="1"/>
</dbReference>
<dbReference type="Proteomes" id="UP000258309">
    <property type="component" value="Unassembled WGS sequence"/>
</dbReference>
<comment type="caution">
    <text evidence="3">The sequence shown here is derived from an EMBL/GenBank/DDBJ whole genome shotgun (WGS) entry which is preliminary data.</text>
</comment>
<dbReference type="InterPro" id="IPR010839">
    <property type="entry name" value="AtuA_N"/>
</dbReference>
<evidence type="ECO:0000313" key="3">
    <source>
        <dbReference type="EMBL" id="RFU24633.1"/>
    </source>
</evidence>
<feature type="non-terminal residue" evidence="3">
    <location>
        <position position="1"/>
    </location>
</feature>
<dbReference type="OMA" id="HYGYPGR"/>
<reference evidence="3 4" key="1">
    <citation type="submission" date="2018-05" db="EMBL/GenBank/DDBJ databases">
        <title>Draft genome sequence of Scytalidium lignicola DSM 105466, a ubiquitous saprotrophic fungus.</title>
        <authorList>
            <person name="Buettner E."/>
            <person name="Gebauer A.M."/>
            <person name="Hofrichter M."/>
            <person name="Liers C."/>
            <person name="Kellner H."/>
        </authorList>
    </citation>
    <scope>NUCLEOTIDE SEQUENCE [LARGE SCALE GENOMIC DNA]</scope>
    <source>
        <strain evidence="3 4">DSM 105466</strain>
    </source>
</reference>
<evidence type="ECO:0000313" key="4">
    <source>
        <dbReference type="Proteomes" id="UP000258309"/>
    </source>
</evidence>
<dbReference type="OrthoDB" id="5863171at2759"/>
<dbReference type="InterPro" id="IPR025496">
    <property type="entry name" value="DUF4387"/>
</dbReference>
<protein>
    <recommendedName>
        <fullName evidence="5">Caib baif family enzyme</fullName>
    </recommendedName>
</protein>
<evidence type="ECO:0000259" key="2">
    <source>
        <dbReference type="Pfam" id="PF14330"/>
    </source>
</evidence>
<keyword evidence="4" id="KW-1185">Reference proteome</keyword>
<feature type="domain" description="DUF4387" evidence="2">
    <location>
        <begin position="547"/>
        <end position="648"/>
    </location>
</feature>
<feature type="non-terminal residue" evidence="3">
    <location>
        <position position="664"/>
    </location>
</feature>
<evidence type="ECO:0008006" key="5">
    <source>
        <dbReference type="Google" id="ProtNLM"/>
    </source>
</evidence>